<dbReference type="Gramene" id="PGSC0003DMT400070942">
    <property type="protein sequence ID" value="PGSC0003DMT400070942"/>
    <property type="gene ID" value="PGSC0003DMG400027584"/>
</dbReference>
<reference evidence="2" key="1">
    <citation type="journal article" date="2011" name="Nature">
        <title>Genome sequence and analysis of the tuber crop potato.</title>
        <authorList>
            <consortium name="The Potato Genome Sequencing Consortium"/>
        </authorList>
    </citation>
    <scope>NUCLEOTIDE SEQUENCE [LARGE SCALE GENOMIC DNA]</scope>
    <source>
        <strain evidence="2">cv. DM1-3 516 R44</strain>
    </source>
</reference>
<evidence type="ECO:0000313" key="2">
    <source>
        <dbReference type="Proteomes" id="UP000011115"/>
    </source>
</evidence>
<reference evidence="1" key="2">
    <citation type="submission" date="2015-06" db="UniProtKB">
        <authorList>
            <consortium name="EnsemblPlants"/>
        </authorList>
    </citation>
    <scope>IDENTIFICATION</scope>
    <source>
        <strain evidence="1">DM1-3 516 R44</strain>
    </source>
</reference>
<dbReference type="AlphaFoldDB" id="M1CMZ9"/>
<evidence type="ECO:0000313" key="1">
    <source>
        <dbReference type="EnsemblPlants" id="PGSC0003DMT400070942"/>
    </source>
</evidence>
<accession>M1CMZ9</accession>
<proteinExistence type="predicted"/>
<dbReference type="HOGENOM" id="CLU_1743751_0_0_1"/>
<dbReference type="PaxDb" id="4113-PGSC0003DMT400070942"/>
<sequence length="150" mass="17670">MPVRDHHMDWHLHGGGGGDGDDPSPSLFILTKAEQIISHYSINKSKNTHFLIYYLSLDEKDGIFSIKMKLKSSKERTVVSCEMNLPLFFCQLFNYCKLQRKSYTKMNHKLNLGEIYKTCEWRWVEQRFQQFLDNLIAVSIQLTWQHLSGR</sequence>
<organism evidence="1 2">
    <name type="scientific">Solanum tuberosum</name>
    <name type="common">Potato</name>
    <dbReference type="NCBI Taxonomy" id="4113"/>
    <lineage>
        <taxon>Eukaryota</taxon>
        <taxon>Viridiplantae</taxon>
        <taxon>Streptophyta</taxon>
        <taxon>Embryophyta</taxon>
        <taxon>Tracheophyta</taxon>
        <taxon>Spermatophyta</taxon>
        <taxon>Magnoliopsida</taxon>
        <taxon>eudicotyledons</taxon>
        <taxon>Gunneridae</taxon>
        <taxon>Pentapetalae</taxon>
        <taxon>asterids</taxon>
        <taxon>lamiids</taxon>
        <taxon>Solanales</taxon>
        <taxon>Solanaceae</taxon>
        <taxon>Solanoideae</taxon>
        <taxon>Solaneae</taxon>
        <taxon>Solanum</taxon>
    </lineage>
</organism>
<keyword evidence="2" id="KW-1185">Reference proteome</keyword>
<dbReference type="EnsemblPlants" id="PGSC0003DMT400070942">
    <property type="protein sequence ID" value="PGSC0003DMT400070942"/>
    <property type="gene ID" value="PGSC0003DMG400027584"/>
</dbReference>
<protein>
    <submittedName>
        <fullName evidence="1">Uncharacterized protein</fullName>
    </submittedName>
</protein>
<dbReference type="InParanoid" id="M1CMZ9"/>
<name>M1CMZ9_SOLTU</name>
<dbReference type="Proteomes" id="UP000011115">
    <property type="component" value="Unassembled WGS sequence"/>
</dbReference>